<keyword evidence="6" id="KW-0479">Metal-binding</keyword>
<reference evidence="11" key="1">
    <citation type="submission" date="2018-05" db="EMBL/GenBank/DDBJ databases">
        <authorList>
            <person name="Lanie J.A."/>
            <person name="Ng W.-L."/>
            <person name="Kazmierczak K.M."/>
            <person name="Andrzejewski T.M."/>
            <person name="Davidsen T.M."/>
            <person name="Wayne K.J."/>
            <person name="Tettelin H."/>
            <person name="Glass J.I."/>
            <person name="Rusch D."/>
            <person name="Podicherti R."/>
            <person name="Tsui H.-C.T."/>
            <person name="Winkler M.E."/>
        </authorList>
    </citation>
    <scope>NUCLEOTIDE SEQUENCE</scope>
</reference>
<evidence type="ECO:0000256" key="3">
    <source>
        <dbReference type="ARBA" id="ARBA00016337"/>
    </source>
</evidence>
<evidence type="ECO:0000256" key="6">
    <source>
        <dbReference type="ARBA" id="ARBA00022723"/>
    </source>
</evidence>
<dbReference type="GO" id="GO:0016740">
    <property type="term" value="F:transferase activity"/>
    <property type="evidence" value="ECO:0007669"/>
    <property type="project" value="UniProtKB-KW"/>
</dbReference>
<evidence type="ECO:0000313" key="11">
    <source>
        <dbReference type="EMBL" id="SVA45241.1"/>
    </source>
</evidence>
<keyword evidence="4" id="KW-0285">Flavoprotein</keyword>
<keyword evidence="5" id="KW-0808">Transferase</keyword>
<dbReference type="EMBL" id="UINC01010144">
    <property type="protein sequence ID" value="SVA45241.1"/>
    <property type="molecule type" value="Genomic_DNA"/>
</dbReference>
<keyword evidence="8" id="KW-0460">Magnesium</keyword>
<organism evidence="11">
    <name type="scientific">marine metagenome</name>
    <dbReference type="NCBI Taxonomy" id="408172"/>
    <lineage>
        <taxon>unclassified sequences</taxon>
        <taxon>metagenomes</taxon>
        <taxon>ecological metagenomes</taxon>
    </lineage>
</organism>
<dbReference type="InterPro" id="IPR024932">
    <property type="entry name" value="ApbE"/>
</dbReference>
<dbReference type="AlphaFoldDB" id="A0A381VYR9"/>
<keyword evidence="7" id="KW-0274">FAD</keyword>
<evidence type="ECO:0000256" key="1">
    <source>
        <dbReference type="ARBA" id="ARBA00001946"/>
    </source>
</evidence>
<name>A0A381VYR9_9ZZZZ</name>
<evidence type="ECO:0000256" key="4">
    <source>
        <dbReference type="ARBA" id="ARBA00022630"/>
    </source>
</evidence>
<dbReference type="PIRSF" id="PIRSF006268">
    <property type="entry name" value="ApbE"/>
    <property type="match status" value="1"/>
</dbReference>
<evidence type="ECO:0000256" key="5">
    <source>
        <dbReference type="ARBA" id="ARBA00022679"/>
    </source>
</evidence>
<dbReference type="GO" id="GO:0046872">
    <property type="term" value="F:metal ion binding"/>
    <property type="evidence" value="ECO:0007669"/>
    <property type="project" value="UniProtKB-KW"/>
</dbReference>
<protein>
    <recommendedName>
        <fullName evidence="3">FAD:protein FMN transferase</fullName>
        <ecNumber evidence="2">2.7.1.180</ecNumber>
    </recommendedName>
    <alternativeName>
        <fullName evidence="9">Flavin transferase</fullName>
    </alternativeName>
</protein>
<evidence type="ECO:0000256" key="2">
    <source>
        <dbReference type="ARBA" id="ARBA00011955"/>
    </source>
</evidence>
<dbReference type="PANTHER" id="PTHR30040">
    <property type="entry name" value="THIAMINE BIOSYNTHESIS LIPOPROTEIN APBE"/>
    <property type="match status" value="1"/>
</dbReference>
<evidence type="ECO:0000256" key="9">
    <source>
        <dbReference type="ARBA" id="ARBA00031306"/>
    </source>
</evidence>
<dbReference type="InterPro" id="IPR003374">
    <property type="entry name" value="ApbE-like_sf"/>
</dbReference>
<dbReference type="PANTHER" id="PTHR30040:SF2">
    <property type="entry name" value="FAD:PROTEIN FMN TRANSFERASE"/>
    <property type="match status" value="1"/>
</dbReference>
<evidence type="ECO:0000256" key="7">
    <source>
        <dbReference type="ARBA" id="ARBA00022827"/>
    </source>
</evidence>
<evidence type="ECO:0000256" key="8">
    <source>
        <dbReference type="ARBA" id="ARBA00022842"/>
    </source>
</evidence>
<dbReference type="SUPFAM" id="SSF143631">
    <property type="entry name" value="ApbE-like"/>
    <property type="match status" value="1"/>
</dbReference>
<proteinExistence type="predicted"/>
<dbReference type="EC" id="2.7.1.180" evidence="2"/>
<sequence>MSFRIVVYAQDSAKAKRASKAAFDRVVVLNRIMSDYEPNSELNKLSDLAGNGEAVPVSLELFRVLDRAQALSVLTGGAFDVTAGASIQLWRRARQVKRLPPQYTLDKALKTIGFRTLKLDAEKRTAKLTQTGTRLDLGGIAKGYVLDEAIAVLKKHGLCRALVSAGGDIVAGDAPPGKAGWRVALIGLEEDSKPELLRLANGAVATSGDLYQFLEVDGTRYSHIIDPRSGTALTEQRLVHVIALDAMSADSLSTAISVLGPKGGLRLVATDKNFGTRVAFREALGQVRVIESPVFRAWSRVKN</sequence>
<gene>
    <name evidence="11" type="ORF">METZ01_LOCUS98095</name>
</gene>
<evidence type="ECO:0000256" key="10">
    <source>
        <dbReference type="ARBA" id="ARBA00048540"/>
    </source>
</evidence>
<comment type="catalytic activity">
    <reaction evidence="10">
        <text>L-threonyl-[protein] + FAD = FMN-L-threonyl-[protein] + AMP + H(+)</text>
        <dbReference type="Rhea" id="RHEA:36847"/>
        <dbReference type="Rhea" id="RHEA-COMP:11060"/>
        <dbReference type="Rhea" id="RHEA-COMP:11061"/>
        <dbReference type="ChEBI" id="CHEBI:15378"/>
        <dbReference type="ChEBI" id="CHEBI:30013"/>
        <dbReference type="ChEBI" id="CHEBI:57692"/>
        <dbReference type="ChEBI" id="CHEBI:74257"/>
        <dbReference type="ChEBI" id="CHEBI:456215"/>
        <dbReference type="EC" id="2.7.1.180"/>
    </reaction>
</comment>
<dbReference type="Pfam" id="PF02424">
    <property type="entry name" value="ApbE"/>
    <property type="match status" value="1"/>
</dbReference>
<accession>A0A381VYR9</accession>
<dbReference type="Gene3D" id="3.10.520.10">
    <property type="entry name" value="ApbE-like domains"/>
    <property type="match status" value="1"/>
</dbReference>
<comment type="cofactor">
    <cofactor evidence="1">
        <name>Mg(2+)</name>
        <dbReference type="ChEBI" id="CHEBI:18420"/>
    </cofactor>
</comment>